<sequence>MHLFFRTVWYQWRARSRRRVGTFDVASTPFRVLPTDLDIFRHMNNGVYLSILDLGRLDMLVRCGLWRIFNQRGWYPVVVAETISFRKSLTLWQRFDVESRVLGFDDKAVYVEQRFAVDGEIYAHAFIRGRFLKRSGGVVPMPELLDAVGPIPAEVTVPEWLHEWGQKTALPATKAPAPSEW</sequence>
<accession>A0A1X7IWS0</accession>
<name>A0A1X7IWS0_9MICO</name>
<dbReference type="AlphaFoldDB" id="A0A1X7IWS0"/>
<dbReference type="Pfam" id="PF13279">
    <property type="entry name" value="4HBT_2"/>
    <property type="match status" value="1"/>
</dbReference>
<keyword evidence="2" id="KW-1185">Reference proteome</keyword>
<dbReference type="PANTHER" id="PTHR12475:SF4">
    <property type="entry name" value="PROTEIN THEM6"/>
    <property type="match status" value="1"/>
</dbReference>
<gene>
    <name evidence="1" type="ORF">SAMN06296010_0976</name>
</gene>
<dbReference type="STRING" id="150121.SAMN06296010_0976"/>
<dbReference type="InterPro" id="IPR051490">
    <property type="entry name" value="THEM6_lcsJ_thioesterase"/>
</dbReference>
<evidence type="ECO:0000313" key="2">
    <source>
        <dbReference type="Proteomes" id="UP000193244"/>
    </source>
</evidence>
<dbReference type="CDD" id="cd00586">
    <property type="entry name" value="4HBT"/>
    <property type="match status" value="1"/>
</dbReference>
<dbReference type="PANTHER" id="PTHR12475">
    <property type="match status" value="1"/>
</dbReference>
<dbReference type="SUPFAM" id="SSF54637">
    <property type="entry name" value="Thioesterase/thiol ester dehydrase-isomerase"/>
    <property type="match status" value="1"/>
</dbReference>
<dbReference type="RefSeq" id="WP_085483404.1">
    <property type="nucleotide sequence ID" value="NZ_FXAY01000001.1"/>
</dbReference>
<proteinExistence type="predicted"/>
<evidence type="ECO:0000313" key="1">
    <source>
        <dbReference type="EMBL" id="SMG19561.1"/>
    </source>
</evidence>
<organism evidence="1 2">
    <name type="scientific">Agreia pratensis</name>
    <dbReference type="NCBI Taxonomy" id="150121"/>
    <lineage>
        <taxon>Bacteria</taxon>
        <taxon>Bacillati</taxon>
        <taxon>Actinomycetota</taxon>
        <taxon>Actinomycetes</taxon>
        <taxon>Micrococcales</taxon>
        <taxon>Microbacteriaceae</taxon>
        <taxon>Agreia</taxon>
    </lineage>
</organism>
<protein>
    <submittedName>
        <fullName evidence="1">Acyl-CoA thioesterase FadM</fullName>
    </submittedName>
</protein>
<dbReference type="EMBL" id="FXAY01000001">
    <property type="protein sequence ID" value="SMG19561.1"/>
    <property type="molecule type" value="Genomic_DNA"/>
</dbReference>
<reference evidence="2" key="1">
    <citation type="submission" date="2017-04" db="EMBL/GenBank/DDBJ databases">
        <authorList>
            <person name="Varghese N."/>
            <person name="Submissions S."/>
        </authorList>
    </citation>
    <scope>NUCLEOTIDE SEQUENCE [LARGE SCALE GENOMIC DNA]</scope>
    <source>
        <strain evidence="2">VKM Ac-2510</strain>
    </source>
</reference>
<dbReference type="InterPro" id="IPR029069">
    <property type="entry name" value="HotDog_dom_sf"/>
</dbReference>
<dbReference type="Gene3D" id="3.10.129.10">
    <property type="entry name" value="Hotdog Thioesterase"/>
    <property type="match status" value="1"/>
</dbReference>
<dbReference type="Proteomes" id="UP000193244">
    <property type="component" value="Unassembled WGS sequence"/>
</dbReference>